<keyword evidence="10" id="KW-1185">Reference proteome</keyword>
<dbReference type="InterPro" id="IPR036909">
    <property type="entry name" value="Cyt_c-like_dom_sf"/>
</dbReference>
<evidence type="ECO:0000259" key="8">
    <source>
        <dbReference type="PROSITE" id="PS51007"/>
    </source>
</evidence>
<dbReference type="EMBL" id="JBDPGJ010000002">
    <property type="protein sequence ID" value="MEX0405526.1"/>
    <property type="molecule type" value="Genomic_DNA"/>
</dbReference>
<dbReference type="Pfam" id="PF00034">
    <property type="entry name" value="Cytochrom_C"/>
    <property type="match status" value="1"/>
</dbReference>
<evidence type="ECO:0000313" key="9">
    <source>
        <dbReference type="EMBL" id="MEX0405526.1"/>
    </source>
</evidence>
<comment type="caution">
    <text evidence="9">The sequence shown here is derived from an EMBL/GenBank/DDBJ whole genome shotgun (WGS) entry which is preliminary data.</text>
</comment>
<gene>
    <name evidence="9" type="ORF">ABGN05_07640</name>
</gene>
<keyword evidence="2 6" id="KW-0349">Heme</keyword>
<dbReference type="InterPro" id="IPR009056">
    <property type="entry name" value="Cyt_c-like_dom"/>
</dbReference>
<evidence type="ECO:0000256" key="6">
    <source>
        <dbReference type="PROSITE-ProRule" id="PRU00433"/>
    </source>
</evidence>
<proteinExistence type="predicted"/>
<feature type="compositionally biased region" description="Low complexity" evidence="7">
    <location>
        <begin position="266"/>
        <end position="296"/>
    </location>
</feature>
<dbReference type="PRINTS" id="PR00604">
    <property type="entry name" value="CYTCHRMECIAB"/>
</dbReference>
<keyword evidence="3 6" id="KW-0479">Metal-binding</keyword>
<name>A0ABV3SHX6_9HYPH</name>
<protein>
    <submittedName>
        <fullName evidence="9">Cytochrome c family protein</fullName>
    </submittedName>
</protein>
<dbReference type="RefSeq" id="WP_367953420.1">
    <property type="nucleotide sequence ID" value="NZ_JBDPGJ010000002.1"/>
</dbReference>
<organism evidence="9 10">
    <name type="scientific">Aquibium pacificus</name>
    <dbReference type="NCBI Taxonomy" id="3153579"/>
    <lineage>
        <taxon>Bacteria</taxon>
        <taxon>Pseudomonadati</taxon>
        <taxon>Pseudomonadota</taxon>
        <taxon>Alphaproteobacteria</taxon>
        <taxon>Hyphomicrobiales</taxon>
        <taxon>Phyllobacteriaceae</taxon>
        <taxon>Aquibium</taxon>
    </lineage>
</organism>
<dbReference type="PANTHER" id="PTHR11961">
    <property type="entry name" value="CYTOCHROME C"/>
    <property type="match status" value="1"/>
</dbReference>
<evidence type="ECO:0000256" key="5">
    <source>
        <dbReference type="ARBA" id="ARBA00023004"/>
    </source>
</evidence>
<dbReference type="Gene3D" id="1.10.760.10">
    <property type="entry name" value="Cytochrome c-like domain"/>
    <property type="match status" value="1"/>
</dbReference>
<evidence type="ECO:0000256" key="4">
    <source>
        <dbReference type="ARBA" id="ARBA00022982"/>
    </source>
</evidence>
<keyword evidence="1" id="KW-0813">Transport</keyword>
<evidence type="ECO:0000313" key="10">
    <source>
        <dbReference type="Proteomes" id="UP001556692"/>
    </source>
</evidence>
<accession>A0ABV3SHX6</accession>
<dbReference type="InterPro" id="IPR002327">
    <property type="entry name" value="Cyt_c_1A/1B"/>
</dbReference>
<sequence length="305" mass="30753">MDSFELNKLLGGLLGAIFVVFSIGLLSDAIFASPAPEKPGYAIEAVESESAGGPEAPEIVPIAVRLASADVGAGEATFKKCAACHTMEKGGANKVGPNLWGIVMRPIASHEGFAYSGALKEFSEGGSVVWDYEHLDEFIHSPKGLVRGTAMSFAGLKDDQDRANVIAFLREHADTPEPLPVAEESEAAEAPAGEAAPAEGGEAAPAEGTEAAPEAAPAAQGTEAPAAGTAPATEGEQPAATQQPAATEEAAPAQEAPATEQPPAPTEAAPATETPAEQPAAPEGAAAPTVVPAEPAQQEEKPAAQ</sequence>
<keyword evidence="5 6" id="KW-0408">Iron</keyword>
<evidence type="ECO:0000256" key="3">
    <source>
        <dbReference type="ARBA" id="ARBA00022723"/>
    </source>
</evidence>
<evidence type="ECO:0000256" key="2">
    <source>
        <dbReference type="ARBA" id="ARBA00022617"/>
    </source>
</evidence>
<dbReference type="SUPFAM" id="SSF46626">
    <property type="entry name" value="Cytochrome c"/>
    <property type="match status" value="1"/>
</dbReference>
<reference evidence="9 10" key="1">
    <citation type="submission" date="2024-05" db="EMBL/GenBank/DDBJ databases">
        <authorList>
            <person name="Jiang F."/>
        </authorList>
    </citation>
    <scope>NUCLEOTIDE SEQUENCE [LARGE SCALE GENOMIC DNA]</scope>
    <source>
        <strain evidence="9 10">LZ166</strain>
    </source>
</reference>
<keyword evidence="4" id="KW-0249">Electron transport</keyword>
<feature type="compositionally biased region" description="Low complexity" evidence="7">
    <location>
        <begin position="188"/>
        <end position="259"/>
    </location>
</feature>
<dbReference type="Proteomes" id="UP001556692">
    <property type="component" value="Unassembled WGS sequence"/>
</dbReference>
<feature type="region of interest" description="Disordered" evidence="7">
    <location>
        <begin position="174"/>
        <end position="305"/>
    </location>
</feature>
<evidence type="ECO:0000256" key="1">
    <source>
        <dbReference type="ARBA" id="ARBA00022448"/>
    </source>
</evidence>
<evidence type="ECO:0000256" key="7">
    <source>
        <dbReference type="SAM" id="MobiDB-lite"/>
    </source>
</evidence>
<dbReference type="PROSITE" id="PS51007">
    <property type="entry name" value="CYTC"/>
    <property type="match status" value="1"/>
</dbReference>
<feature type="domain" description="Cytochrome c" evidence="8">
    <location>
        <begin position="69"/>
        <end position="173"/>
    </location>
</feature>